<comment type="similarity">
    <text evidence="5 13">In the C-terminal section; belongs to the HTP reductase family.</text>
</comment>
<dbReference type="InterPro" id="IPR016192">
    <property type="entry name" value="APOBEC/CMP_deaminase_Zn-bd"/>
</dbReference>
<feature type="binding site" evidence="15">
    <location>
        <begin position="299"/>
        <end position="305"/>
    </location>
    <ligand>
        <name>NADP(+)</name>
        <dbReference type="ChEBI" id="CHEBI:58349"/>
    </ligand>
</feature>
<dbReference type="SUPFAM" id="SSF53927">
    <property type="entry name" value="Cytidine deaminase-like"/>
    <property type="match status" value="1"/>
</dbReference>
<sequence>MNPYLDRQLMARAIQLARQGIYTTSPNPRVGCVIAHGETIVGEGYHVRAGEGHAEVNALRQAGAAAKGATAYVTLEPCSHFGRTPPCAAALIQAGVARVVSAMGDPNPQVNGRGIAMLNEAGIATEVGLLENEARALNPGFIKRMTTGRPWVRVKLAMSADGRTAMRSGESQWITGAPARQAVQRLRARSCAVVTGIGSILHDDSALTVRAAELGLANAEQVAERQPLRVVLDRQGQLSPNARILQQSGRTLWMTTSDAERSGAERVAAQLSEASIDLAWVLDYLGQQEQCNEILIEAGAVLAGGFVAAGLVDELVVFMAPTLLGSHARPLVELPLEAMAQQQRLELTDVRQFGDDLRLTYRLAQRG</sequence>
<dbReference type="NCBIfam" id="TIGR00227">
    <property type="entry name" value="ribD_Cterm"/>
    <property type="match status" value="1"/>
</dbReference>
<feature type="binding site" evidence="16">
    <location>
        <position position="78"/>
    </location>
    <ligand>
        <name>Zn(2+)</name>
        <dbReference type="ChEBI" id="CHEBI:29105"/>
        <note>catalytic</note>
    </ligand>
</feature>
<keyword evidence="11 13" id="KW-0560">Oxidoreductase</keyword>
<evidence type="ECO:0000256" key="3">
    <source>
        <dbReference type="ARBA" id="ARBA00004910"/>
    </source>
</evidence>
<dbReference type="GO" id="GO:0008703">
    <property type="term" value="F:5-amino-6-(5-phosphoribosylamino)uracil reductase activity"/>
    <property type="evidence" value="ECO:0007669"/>
    <property type="project" value="UniProtKB-EC"/>
</dbReference>
<dbReference type="InterPro" id="IPR004794">
    <property type="entry name" value="Eubact_RibD"/>
</dbReference>
<dbReference type="GO" id="GO:0008835">
    <property type="term" value="F:diaminohydroxyphosphoribosylaminopyrimidine deaminase activity"/>
    <property type="evidence" value="ECO:0007669"/>
    <property type="project" value="UniProtKB-EC"/>
</dbReference>
<dbReference type="PANTHER" id="PTHR38011">
    <property type="entry name" value="DIHYDROFOLATE REDUCTASE FAMILY PROTEIN (AFU_ORTHOLOGUE AFUA_8G06820)"/>
    <property type="match status" value="1"/>
</dbReference>
<dbReference type="InterPro" id="IPR024072">
    <property type="entry name" value="DHFR-like_dom_sf"/>
</dbReference>
<evidence type="ECO:0000256" key="15">
    <source>
        <dbReference type="PIRSR" id="PIRSR006769-2"/>
    </source>
</evidence>
<dbReference type="GO" id="GO:0050661">
    <property type="term" value="F:NADP binding"/>
    <property type="evidence" value="ECO:0007669"/>
    <property type="project" value="InterPro"/>
</dbReference>
<dbReference type="Proteomes" id="UP000282818">
    <property type="component" value="Unassembled WGS sequence"/>
</dbReference>
<dbReference type="Pfam" id="PF01872">
    <property type="entry name" value="RibD_C"/>
    <property type="match status" value="1"/>
</dbReference>
<evidence type="ECO:0000256" key="2">
    <source>
        <dbReference type="ARBA" id="ARBA00004882"/>
    </source>
</evidence>
<evidence type="ECO:0000256" key="12">
    <source>
        <dbReference type="ARBA" id="ARBA00023268"/>
    </source>
</evidence>
<dbReference type="RefSeq" id="WP_127694710.1">
    <property type="nucleotide sequence ID" value="NZ_SACQ01000006.1"/>
</dbReference>
<organism evidence="18 19">
    <name type="scientific">Neptunomonas marina</name>
    <dbReference type="NCBI Taxonomy" id="1815562"/>
    <lineage>
        <taxon>Bacteria</taxon>
        <taxon>Pseudomonadati</taxon>
        <taxon>Pseudomonadota</taxon>
        <taxon>Gammaproteobacteria</taxon>
        <taxon>Oceanospirillales</taxon>
        <taxon>Oceanospirillaceae</taxon>
        <taxon>Neptunomonas</taxon>
    </lineage>
</organism>
<dbReference type="GO" id="GO:0008270">
    <property type="term" value="F:zinc ion binding"/>
    <property type="evidence" value="ECO:0007669"/>
    <property type="project" value="InterPro"/>
</dbReference>
<feature type="binding site" evidence="15">
    <location>
        <position position="203"/>
    </location>
    <ligand>
        <name>substrate</name>
    </ligand>
</feature>
<evidence type="ECO:0000256" key="5">
    <source>
        <dbReference type="ARBA" id="ARBA00007417"/>
    </source>
</evidence>
<keyword evidence="9 13" id="KW-0862">Zinc</keyword>
<comment type="catalytic activity">
    <reaction evidence="13">
        <text>5-amino-6-(5-phospho-D-ribitylamino)uracil + NADP(+) = 5-amino-6-(5-phospho-D-ribosylamino)uracil + NADPH + H(+)</text>
        <dbReference type="Rhea" id="RHEA:17845"/>
        <dbReference type="ChEBI" id="CHEBI:15378"/>
        <dbReference type="ChEBI" id="CHEBI:57783"/>
        <dbReference type="ChEBI" id="CHEBI:58349"/>
        <dbReference type="ChEBI" id="CHEBI:58421"/>
        <dbReference type="ChEBI" id="CHEBI:58453"/>
        <dbReference type="EC" id="1.1.1.193"/>
    </reaction>
</comment>
<keyword evidence="7 13" id="KW-0479">Metal-binding</keyword>
<evidence type="ECO:0000259" key="17">
    <source>
        <dbReference type="PROSITE" id="PS51747"/>
    </source>
</evidence>
<feature type="binding site" evidence="15">
    <location>
        <position position="210"/>
    </location>
    <ligand>
        <name>substrate</name>
    </ligand>
</feature>
<feature type="active site" description="Proton donor" evidence="14">
    <location>
        <position position="55"/>
    </location>
</feature>
<keyword evidence="19" id="KW-1185">Reference proteome</keyword>
<protein>
    <recommendedName>
        <fullName evidence="13">Riboflavin biosynthesis protein RibD</fullName>
    </recommendedName>
    <domain>
        <recommendedName>
            <fullName evidence="13">Diaminohydroxyphosphoribosylaminopyrimidine deaminase</fullName>
            <shortName evidence="13">DRAP deaminase</shortName>
            <ecNumber evidence="13">3.5.4.26</ecNumber>
        </recommendedName>
        <alternativeName>
            <fullName evidence="13">Riboflavin-specific deaminase</fullName>
        </alternativeName>
    </domain>
    <domain>
        <recommendedName>
            <fullName evidence="13">5-amino-6-(5-phosphoribosylamino)uracil reductase</fullName>
            <ecNumber evidence="13">1.1.1.193</ecNumber>
        </recommendedName>
        <alternativeName>
            <fullName evidence="13">HTP reductase</fullName>
        </alternativeName>
    </domain>
</protein>
<feature type="binding site" evidence="15">
    <location>
        <position position="173"/>
    </location>
    <ligand>
        <name>NADP(+)</name>
        <dbReference type="ChEBI" id="CHEBI:58349"/>
    </ligand>
</feature>
<gene>
    <name evidence="18" type="primary">ribD</name>
    <name evidence="18" type="ORF">EOE65_12725</name>
</gene>
<keyword evidence="8 13" id="KW-0378">Hydrolase</keyword>
<comment type="pathway">
    <text evidence="3 13">Cofactor biosynthesis; riboflavin biosynthesis; 5-amino-6-(D-ribitylamino)uracil from GTP: step 3/4.</text>
</comment>
<evidence type="ECO:0000256" key="9">
    <source>
        <dbReference type="ARBA" id="ARBA00022833"/>
    </source>
</evidence>
<feature type="domain" description="CMP/dCMP-type deaminase" evidence="17">
    <location>
        <begin position="4"/>
        <end position="126"/>
    </location>
</feature>
<feature type="binding site" evidence="16">
    <location>
        <position position="53"/>
    </location>
    <ligand>
        <name>Zn(2+)</name>
        <dbReference type="ChEBI" id="CHEBI:29105"/>
        <note>catalytic</note>
    </ligand>
</feature>
<feature type="binding site" evidence="15">
    <location>
        <position position="187"/>
    </location>
    <ligand>
        <name>substrate</name>
    </ligand>
</feature>
<dbReference type="AlphaFoldDB" id="A0A437Q600"/>
<dbReference type="InterPro" id="IPR016193">
    <property type="entry name" value="Cytidine_deaminase-like"/>
</dbReference>
<dbReference type="EMBL" id="SACQ01000006">
    <property type="protein sequence ID" value="RVU29925.1"/>
    <property type="molecule type" value="Genomic_DNA"/>
</dbReference>
<accession>A0A437Q600</accession>
<comment type="function">
    <text evidence="1 13">Converts 2,5-diamino-6-(ribosylamino)-4(3h)-pyrimidinone 5'-phosphate into 5-amino-6-(ribosylamino)-2,4(1h,3h)-pyrimidinedione 5'-phosphate.</text>
</comment>
<evidence type="ECO:0000256" key="8">
    <source>
        <dbReference type="ARBA" id="ARBA00022801"/>
    </source>
</evidence>
<evidence type="ECO:0000313" key="19">
    <source>
        <dbReference type="Proteomes" id="UP000282818"/>
    </source>
</evidence>
<reference evidence="18 19" key="1">
    <citation type="submission" date="2019-01" db="EMBL/GenBank/DDBJ databases">
        <authorList>
            <person name="Chen W.-M."/>
        </authorList>
    </citation>
    <scope>NUCLEOTIDE SEQUENCE [LARGE SCALE GENOMIC DNA]</scope>
    <source>
        <strain evidence="18 19">HPM-16</strain>
    </source>
</reference>
<comment type="cofactor">
    <cofactor evidence="13 16">
        <name>Zn(2+)</name>
        <dbReference type="ChEBI" id="CHEBI:29105"/>
    </cofactor>
    <text evidence="13 16">Binds 1 zinc ion.</text>
</comment>
<feature type="binding site" evidence="15">
    <location>
        <position position="207"/>
    </location>
    <ligand>
        <name>substrate</name>
    </ligand>
</feature>
<evidence type="ECO:0000256" key="4">
    <source>
        <dbReference type="ARBA" id="ARBA00005259"/>
    </source>
</evidence>
<dbReference type="InterPro" id="IPR002125">
    <property type="entry name" value="CMP_dCMP_dom"/>
</dbReference>
<feature type="binding site" evidence="16">
    <location>
        <position position="87"/>
    </location>
    <ligand>
        <name>Zn(2+)</name>
        <dbReference type="ChEBI" id="CHEBI:29105"/>
        <note>catalytic</note>
    </ligand>
</feature>
<keyword evidence="10 13" id="KW-0521">NADP</keyword>
<evidence type="ECO:0000256" key="7">
    <source>
        <dbReference type="ARBA" id="ARBA00022723"/>
    </source>
</evidence>
<feature type="binding site" evidence="15">
    <location>
        <position position="171"/>
    </location>
    <ligand>
        <name>substrate</name>
    </ligand>
</feature>
<dbReference type="EC" id="1.1.1.193" evidence="13"/>
<evidence type="ECO:0000256" key="11">
    <source>
        <dbReference type="ARBA" id="ARBA00023002"/>
    </source>
</evidence>
<dbReference type="EC" id="3.5.4.26" evidence="13"/>
<feature type="binding site" evidence="15">
    <location>
        <position position="157"/>
    </location>
    <ligand>
        <name>NADP(+)</name>
        <dbReference type="ChEBI" id="CHEBI:58349"/>
    </ligand>
</feature>
<evidence type="ECO:0000256" key="13">
    <source>
        <dbReference type="PIRNR" id="PIRNR006769"/>
    </source>
</evidence>
<keyword evidence="12" id="KW-0511">Multifunctional enzyme</keyword>
<evidence type="ECO:0000256" key="16">
    <source>
        <dbReference type="PIRSR" id="PIRSR006769-3"/>
    </source>
</evidence>
<dbReference type="CDD" id="cd01284">
    <property type="entry name" value="Riboflavin_deaminase-reductase"/>
    <property type="match status" value="1"/>
</dbReference>
<dbReference type="Pfam" id="PF00383">
    <property type="entry name" value="dCMP_cyt_deam_1"/>
    <property type="match status" value="1"/>
</dbReference>
<dbReference type="PIRSF" id="PIRSF006769">
    <property type="entry name" value="RibD"/>
    <property type="match status" value="1"/>
</dbReference>
<dbReference type="InterPro" id="IPR002734">
    <property type="entry name" value="RibDG_C"/>
</dbReference>
<dbReference type="PROSITE" id="PS00903">
    <property type="entry name" value="CYT_DCMP_DEAMINASES_1"/>
    <property type="match status" value="1"/>
</dbReference>
<evidence type="ECO:0000256" key="6">
    <source>
        <dbReference type="ARBA" id="ARBA00022619"/>
    </source>
</evidence>
<evidence type="ECO:0000256" key="14">
    <source>
        <dbReference type="PIRSR" id="PIRSR006769-1"/>
    </source>
</evidence>
<feature type="binding site" evidence="15">
    <location>
        <position position="297"/>
    </location>
    <ligand>
        <name>substrate</name>
    </ligand>
</feature>
<comment type="catalytic activity">
    <reaction evidence="13">
        <text>2,5-diamino-6-hydroxy-4-(5-phosphoribosylamino)-pyrimidine + H2O + H(+) = 5-amino-6-(5-phospho-D-ribosylamino)uracil + NH4(+)</text>
        <dbReference type="Rhea" id="RHEA:21868"/>
        <dbReference type="ChEBI" id="CHEBI:15377"/>
        <dbReference type="ChEBI" id="CHEBI:15378"/>
        <dbReference type="ChEBI" id="CHEBI:28938"/>
        <dbReference type="ChEBI" id="CHEBI:58453"/>
        <dbReference type="ChEBI" id="CHEBI:58614"/>
        <dbReference type="EC" id="3.5.4.26"/>
    </reaction>
</comment>
<keyword evidence="6 13" id="KW-0686">Riboflavin biosynthesis</keyword>
<dbReference type="InterPro" id="IPR050765">
    <property type="entry name" value="Riboflavin_Biosynth_HTPR"/>
</dbReference>
<comment type="pathway">
    <text evidence="2 13">Cofactor biosynthesis; riboflavin biosynthesis; 5-amino-6-(D-ribitylamino)uracil from GTP: step 2/4.</text>
</comment>
<dbReference type="UniPathway" id="UPA00275">
    <property type="reaction ID" value="UER00401"/>
</dbReference>
<dbReference type="PANTHER" id="PTHR38011:SF7">
    <property type="entry name" value="2,5-DIAMINO-6-RIBOSYLAMINO-4(3H)-PYRIMIDINONE 5'-PHOSPHATE REDUCTASE"/>
    <property type="match status" value="1"/>
</dbReference>
<evidence type="ECO:0000256" key="1">
    <source>
        <dbReference type="ARBA" id="ARBA00002151"/>
    </source>
</evidence>
<evidence type="ECO:0000256" key="10">
    <source>
        <dbReference type="ARBA" id="ARBA00022857"/>
    </source>
</evidence>
<comment type="caution">
    <text evidence="18">The sequence shown here is derived from an EMBL/GenBank/DDBJ whole genome shotgun (WGS) entry which is preliminary data.</text>
</comment>
<evidence type="ECO:0000313" key="18">
    <source>
        <dbReference type="EMBL" id="RVU29925.1"/>
    </source>
</evidence>
<dbReference type="Gene3D" id="3.40.430.10">
    <property type="entry name" value="Dihydrofolate Reductase, subunit A"/>
    <property type="match status" value="1"/>
</dbReference>
<dbReference type="NCBIfam" id="TIGR00326">
    <property type="entry name" value="eubact_ribD"/>
    <property type="match status" value="1"/>
</dbReference>
<dbReference type="PROSITE" id="PS51747">
    <property type="entry name" value="CYT_DCMP_DEAMINASES_2"/>
    <property type="match status" value="1"/>
</dbReference>
<name>A0A437Q600_9GAMM</name>
<dbReference type="FunFam" id="3.40.140.10:FF:000025">
    <property type="entry name" value="Riboflavin biosynthesis protein RibD"/>
    <property type="match status" value="1"/>
</dbReference>
<dbReference type="GO" id="GO:0009231">
    <property type="term" value="P:riboflavin biosynthetic process"/>
    <property type="evidence" value="ECO:0007669"/>
    <property type="project" value="UniProtKB-UniPathway"/>
</dbReference>
<comment type="similarity">
    <text evidence="4 13">In the N-terminal section; belongs to the cytidine and deoxycytidylate deaminase family.</text>
</comment>
<dbReference type="SUPFAM" id="SSF53597">
    <property type="entry name" value="Dihydrofolate reductase-like"/>
    <property type="match status" value="1"/>
</dbReference>
<proteinExistence type="inferred from homology"/>
<dbReference type="Gene3D" id="3.40.140.10">
    <property type="entry name" value="Cytidine Deaminase, domain 2"/>
    <property type="match status" value="1"/>
</dbReference>
<dbReference type="InterPro" id="IPR011549">
    <property type="entry name" value="RibD_C"/>
</dbReference>